<accession>A0AAU8J6P6</accession>
<name>A0AAU8J6P6_9CYAN</name>
<evidence type="ECO:0000313" key="1">
    <source>
        <dbReference type="EMBL" id="XCM34471.1"/>
    </source>
</evidence>
<gene>
    <name evidence="1" type="ORF">ABWT76_003071</name>
</gene>
<dbReference type="InterPro" id="IPR038765">
    <property type="entry name" value="Papain-like_cys_pep_sf"/>
</dbReference>
<dbReference type="RefSeq" id="WP_190877560.1">
    <property type="nucleotide sequence ID" value="NZ_CP159837.1"/>
</dbReference>
<dbReference type="AlphaFoldDB" id="A0AAU8J6P6"/>
<dbReference type="EMBL" id="CP159837">
    <property type="protein sequence ID" value="XCM34471.1"/>
    <property type="molecule type" value="Genomic_DNA"/>
</dbReference>
<dbReference type="PANTHER" id="PTHR47112:SF1">
    <property type="entry name" value="PX DOMAIN-CONTAINING PROTEIN"/>
    <property type="match status" value="1"/>
</dbReference>
<dbReference type="SUPFAM" id="SSF54001">
    <property type="entry name" value="Cysteine proteinases"/>
    <property type="match status" value="2"/>
</dbReference>
<organism evidence="1">
    <name type="scientific">Planktothricoides raciborskii GIHE-MW2</name>
    <dbReference type="NCBI Taxonomy" id="2792601"/>
    <lineage>
        <taxon>Bacteria</taxon>
        <taxon>Bacillati</taxon>
        <taxon>Cyanobacteriota</taxon>
        <taxon>Cyanophyceae</taxon>
        <taxon>Oscillatoriophycideae</taxon>
        <taxon>Oscillatoriales</taxon>
        <taxon>Oscillatoriaceae</taxon>
        <taxon>Planktothricoides</taxon>
    </lineage>
</organism>
<reference evidence="1" key="1">
    <citation type="submission" date="2024-07" db="EMBL/GenBank/DDBJ databases">
        <authorList>
            <person name="Kim Y.J."/>
            <person name="Jeong J.Y."/>
        </authorList>
    </citation>
    <scope>NUCLEOTIDE SEQUENCE</scope>
    <source>
        <strain evidence="1">GIHE-MW2</strain>
    </source>
</reference>
<dbReference type="PANTHER" id="PTHR47112">
    <property type="entry name" value="PX DOMAIN-CONTAINING PROTEIN"/>
    <property type="match status" value="1"/>
</dbReference>
<sequence>MNRNPSIIETYEQYRSQMKTGDLIAFSGNAGFSNVIKWATKSQYSHVGMVLKADLGTGFGDSILIVESTLETQFLDAHNKQAIKGVQMHWLSKRIESYNGSVYWLKLTNPMAPEKQAEMEAWLRETHNKKVPYDYIQIYGAAIDWFDQLGLTNQQDFSTLFCSELVAKALRIGGVIDPNLNPAEKTPDDVVKFACFGEPVVLKPMDFSKPQEPSGLWGYIQLFFNRLLELFNPEPATEANPPAILPESRVIEPSEQHIIPRIGSNLETYEQYRTQMQTGDVIAFSGNAGFSNVIKWATKSQYSHVGIVVKAELGSGLGDSILIIESTLETQMLDAQKKQAIKGMQMHWLSKRIEMYKGSVYWLGLKNPLHPQKQAEMEAWLRETHNKKVRYDYLQIYNAAIDWFDELGLTNQPDFSTIFCSELVAKSLQIAGAVDPSLNPSEKTPGDVVNFPCFKDPVVLKA</sequence>
<proteinExistence type="predicted"/>
<protein>
    <submittedName>
        <fullName evidence="1">Uncharacterized protein</fullName>
    </submittedName>
</protein>
<dbReference type="Gene3D" id="3.90.1720.10">
    <property type="entry name" value="endopeptidase domain like (from Nostoc punctiforme)"/>
    <property type="match status" value="2"/>
</dbReference>